<sequence>MPLERYELLLPLTYNNGSPIEPEKFQQTKRELVEKFGAVTVEPQSVHGIWTHGSKKYSDELIRLIDIETTSETEKFFKELKERLKIRFQQIEIWITAHPIG</sequence>
<evidence type="ECO:0000313" key="2">
    <source>
        <dbReference type="Proteomes" id="UP000576480"/>
    </source>
</evidence>
<gene>
    <name evidence="1" type="ORF">HKBW3S43_01933</name>
</gene>
<accession>A0A6V8PYJ3</accession>
<dbReference type="Proteomes" id="UP000576480">
    <property type="component" value="Unassembled WGS sequence"/>
</dbReference>
<evidence type="ECO:0000313" key="1">
    <source>
        <dbReference type="EMBL" id="GFP36146.1"/>
    </source>
</evidence>
<dbReference type="AlphaFoldDB" id="A0A6V8PYJ3"/>
<proteinExistence type="predicted"/>
<organism evidence="1 2">
    <name type="scientific">Candidatus Hakubella thermalkaliphila</name>
    <dbReference type="NCBI Taxonomy" id="2754717"/>
    <lineage>
        <taxon>Bacteria</taxon>
        <taxon>Bacillati</taxon>
        <taxon>Actinomycetota</taxon>
        <taxon>Actinomycetota incertae sedis</taxon>
        <taxon>Candidatus Hakubellales</taxon>
        <taxon>Candidatus Hakubellaceae</taxon>
        <taxon>Candidatus Hakubella</taxon>
    </lineage>
</organism>
<dbReference type="EMBL" id="BLSB01000438">
    <property type="protein sequence ID" value="GFP36146.1"/>
    <property type="molecule type" value="Genomic_DNA"/>
</dbReference>
<name>A0A6V8PYJ3_9ACTN</name>
<dbReference type="RefSeq" id="WP_176230537.1">
    <property type="nucleotide sequence ID" value="NZ_BLSB01000438.1"/>
</dbReference>
<protein>
    <submittedName>
        <fullName evidence="1">Uncharacterized protein</fullName>
    </submittedName>
</protein>
<reference evidence="1 2" key="1">
    <citation type="journal article" date="2020" name="Front. Microbiol.">
        <title>Single-cell genomics of novel Actinobacteria with the Wood-Ljungdahl pathway discovered in a serpentinizing system.</title>
        <authorList>
            <person name="Merino N."/>
            <person name="Kawai M."/>
            <person name="Boyd E.S."/>
            <person name="Colman D.R."/>
            <person name="McGlynn S.E."/>
            <person name="Nealson K.H."/>
            <person name="Kurokawa K."/>
            <person name="Hongoh Y."/>
        </authorList>
    </citation>
    <scope>NUCLEOTIDE SEQUENCE [LARGE SCALE GENOMIC DNA]</scope>
    <source>
        <strain evidence="1 2">S43</strain>
    </source>
</reference>
<comment type="caution">
    <text evidence="1">The sequence shown here is derived from an EMBL/GenBank/DDBJ whole genome shotgun (WGS) entry which is preliminary data.</text>
</comment>